<dbReference type="PANTHER" id="PTHR43162:SF1">
    <property type="entry name" value="PRESTALK A DIFFERENTIATION PROTEIN A"/>
    <property type="match status" value="1"/>
</dbReference>
<reference evidence="2 3" key="1">
    <citation type="journal article" date="2009" name="PLoS Genet.">
        <title>Genomic analysis of the basal lineage fungus Rhizopus oryzae reveals a whole-genome duplication.</title>
        <authorList>
            <person name="Ma L.-J."/>
            <person name="Ibrahim A.S."/>
            <person name="Skory C."/>
            <person name="Grabherr M.G."/>
            <person name="Burger G."/>
            <person name="Butler M."/>
            <person name="Elias M."/>
            <person name="Idnurm A."/>
            <person name="Lang B.F."/>
            <person name="Sone T."/>
            <person name="Abe A."/>
            <person name="Calvo S.E."/>
            <person name="Corrochano L.M."/>
            <person name="Engels R."/>
            <person name="Fu J."/>
            <person name="Hansberg W."/>
            <person name="Kim J.-M."/>
            <person name="Kodira C.D."/>
            <person name="Koehrsen M.J."/>
            <person name="Liu B."/>
            <person name="Miranda-Saavedra D."/>
            <person name="O'Leary S."/>
            <person name="Ortiz-Castellanos L."/>
            <person name="Poulter R."/>
            <person name="Rodriguez-Romero J."/>
            <person name="Ruiz-Herrera J."/>
            <person name="Shen Y.-Q."/>
            <person name="Zeng Q."/>
            <person name="Galagan J."/>
            <person name="Birren B.W."/>
            <person name="Cuomo C.A."/>
            <person name="Wickes B.L."/>
        </authorList>
    </citation>
    <scope>NUCLEOTIDE SEQUENCE [LARGE SCALE GENOMIC DNA]</scope>
    <source>
        <strain evidence="3">RA 99-880 / ATCC MYA-4621 / FGSC 9543 / NRRL 43880</strain>
    </source>
</reference>
<name>I1BKW9_RHIO9</name>
<proteinExistence type="predicted"/>
<dbReference type="VEuPathDB" id="FungiDB:RO3G_01553"/>
<dbReference type="STRING" id="246409.I1BKW9"/>
<dbReference type="PANTHER" id="PTHR43162">
    <property type="match status" value="1"/>
</dbReference>
<evidence type="ECO:0000313" key="3">
    <source>
        <dbReference type="Proteomes" id="UP000009138"/>
    </source>
</evidence>
<dbReference type="Gene3D" id="3.90.25.10">
    <property type="entry name" value="UDP-galactose 4-epimerase, domain 1"/>
    <property type="match status" value="1"/>
</dbReference>
<dbReference type="GeneID" id="93608525"/>
<evidence type="ECO:0000259" key="1">
    <source>
        <dbReference type="Pfam" id="PF05368"/>
    </source>
</evidence>
<dbReference type="InterPro" id="IPR036291">
    <property type="entry name" value="NAD(P)-bd_dom_sf"/>
</dbReference>
<organism evidence="2 3">
    <name type="scientific">Rhizopus delemar (strain RA 99-880 / ATCC MYA-4621 / FGSC 9543 / NRRL 43880)</name>
    <name type="common">Mucormycosis agent</name>
    <name type="synonym">Rhizopus arrhizus var. delemar</name>
    <dbReference type="NCBI Taxonomy" id="246409"/>
    <lineage>
        <taxon>Eukaryota</taxon>
        <taxon>Fungi</taxon>
        <taxon>Fungi incertae sedis</taxon>
        <taxon>Mucoromycota</taxon>
        <taxon>Mucoromycotina</taxon>
        <taxon>Mucoromycetes</taxon>
        <taxon>Mucorales</taxon>
        <taxon>Mucorineae</taxon>
        <taxon>Rhizopodaceae</taxon>
        <taxon>Rhizopus</taxon>
    </lineage>
</organism>
<evidence type="ECO:0000313" key="2">
    <source>
        <dbReference type="EMBL" id="EIE76849.1"/>
    </source>
</evidence>
<sequence length="317" mass="34899">MAPTILIIGATGNTGKGVVYSLSKLLASKNNNYRILGLTRSLNNLTSQKLASLPLVEMQEKDWTTIDANWLKEQEVVKAYVAPHNLPDQFVDESALYVAMLQAGVKYLVKLSTSSDRVSPSSQIYYGRAHWAIESQLSQPEFKSLQWTSLQANLFTSVLIDSIAGWIKQYQKTGNQEVLKTVLAADVPVGVIDPEEVGKIGAHFLALDDPTPHNQARYILSGPEDVTGRRLVEIVEQYAGVKVKDVEYKDVSWIKYMTTAGYPEKSLPSLLLSCEAAWQGKSSLSATPTSKEVIELAPPKHTIADVLKAVMEALAFF</sequence>
<dbReference type="InParanoid" id="I1BKW9"/>
<dbReference type="RefSeq" id="XP_067512245.1">
    <property type="nucleotide sequence ID" value="XM_067656144.1"/>
</dbReference>
<dbReference type="InterPro" id="IPR008030">
    <property type="entry name" value="NmrA-like"/>
</dbReference>
<dbReference type="InterPro" id="IPR051604">
    <property type="entry name" value="Ergot_Alk_Oxidoreductase"/>
</dbReference>
<dbReference type="eggNOG" id="ENOG502R9X0">
    <property type="taxonomic scope" value="Eukaryota"/>
</dbReference>
<dbReference type="Gene3D" id="3.40.50.720">
    <property type="entry name" value="NAD(P)-binding Rossmann-like Domain"/>
    <property type="match status" value="1"/>
</dbReference>
<dbReference type="EMBL" id="CH476732">
    <property type="protein sequence ID" value="EIE76849.1"/>
    <property type="molecule type" value="Genomic_DNA"/>
</dbReference>
<dbReference type="AlphaFoldDB" id="I1BKW9"/>
<feature type="domain" description="NmrA-like" evidence="1">
    <location>
        <begin position="3"/>
        <end position="254"/>
    </location>
</feature>
<dbReference type="OMA" id="TEITSDW"/>
<dbReference type="SUPFAM" id="SSF51735">
    <property type="entry name" value="NAD(P)-binding Rossmann-fold domains"/>
    <property type="match status" value="1"/>
</dbReference>
<dbReference type="Pfam" id="PF05368">
    <property type="entry name" value="NmrA"/>
    <property type="match status" value="1"/>
</dbReference>
<dbReference type="Proteomes" id="UP000009138">
    <property type="component" value="Unassembled WGS sequence"/>
</dbReference>
<accession>I1BKW9</accession>
<dbReference type="OrthoDB" id="413314at2759"/>
<gene>
    <name evidence="2" type="ORF">RO3G_01553</name>
</gene>
<keyword evidence="3" id="KW-1185">Reference proteome</keyword>
<protein>
    <recommendedName>
        <fullName evidence="1">NmrA-like domain-containing protein</fullName>
    </recommendedName>
</protein>